<gene>
    <name evidence="1" type="ORF">GFSPODELE1_LOCUS10352</name>
</gene>
<protein>
    <submittedName>
        <fullName evidence="1">Uncharacterized protein</fullName>
    </submittedName>
</protein>
<accession>A0ABP1E9Z7</accession>
<sequence length="188" mass="21026">MMAQFRDQLTENHVMRNGQSFTSDHTLENCHTLFMNIIGKLRINIAFDARRTAERFRTNVLGELLIADTSPEAKTLKLDEFTQSGAFRNRIRAVTAVYQDFHGLSSALAASSNILQSEEFDPAAIDNDFLALLGGMSVFNDFYTEIERLASKLKAEVTTATMFQQSVRQASDWLAEASNALETFETAA</sequence>
<dbReference type="EMBL" id="OZ037951">
    <property type="protein sequence ID" value="CAL1715659.1"/>
    <property type="molecule type" value="Genomic_DNA"/>
</dbReference>
<dbReference type="Proteomes" id="UP001497453">
    <property type="component" value="Chromosome 8"/>
</dbReference>
<proteinExistence type="predicted"/>
<evidence type="ECO:0000313" key="1">
    <source>
        <dbReference type="EMBL" id="CAL1715659.1"/>
    </source>
</evidence>
<reference evidence="2" key="1">
    <citation type="submission" date="2024-04" db="EMBL/GenBank/DDBJ databases">
        <authorList>
            <person name="Shaw F."/>
            <person name="Minotto A."/>
        </authorList>
    </citation>
    <scope>NUCLEOTIDE SEQUENCE [LARGE SCALE GENOMIC DNA]</scope>
</reference>
<organism evidence="1 2">
    <name type="scientific">Somion occarium</name>
    <dbReference type="NCBI Taxonomy" id="3059160"/>
    <lineage>
        <taxon>Eukaryota</taxon>
        <taxon>Fungi</taxon>
        <taxon>Dikarya</taxon>
        <taxon>Basidiomycota</taxon>
        <taxon>Agaricomycotina</taxon>
        <taxon>Agaricomycetes</taxon>
        <taxon>Polyporales</taxon>
        <taxon>Cerrenaceae</taxon>
        <taxon>Somion</taxon>
    </lineage>
</organism>
<name>A0ABP1E9Z7_9APHY</name>
<keyword evidence="2" id="KW-1185">Reference proteome</keyword>
<evidence type="ECO:0000313" key="2">
    <source>
        <dbReference type="Proteomes" id="UP001497453"/>
    </source>
</evidence>